<dbReference type="EMBL" id="MT840185">
    <property type="protein sequence ID" value="QNL31487.1"/>
    <property type="molecule type" value="Genomic_DNA"/>
</dbReference>
<protein>
    <submittedName>
        <fullName evidence="2">Uncharacterized protein</fullName>
    </submittedName>
</protein>
<proteinExistence type="predicted"/>
<evidence type="ECO:0000313" key="2">
    <source>
        <dbReference type="EMBL" id="QNL31487.1"/>
    </source>
</evidence>
<keyword evidence="1" id="KW-1133">Transmembrane helix</keyword>
<name>A0A7G9A414_9VIRU</name>
<keyword evidence="1" id="KW-0812">Transmembrane</keyword>
<accession>A0A7G9A414</accession>
<evidence type="ECO:0000256" key="1">
    <source>
        <dbReference type="SAM" id="Phobius"/>
    </source>
</evidence>
<reference evidence="2" key="1">
    <citation type="submission" date="2020-07" db="EMBL/GenBank/DDBJ databases">
        <title>Dissolved microcystin release linked to lysis of a Microcystis spp. bloom in Lake Erie (USA) attributed to a novel cyanophage.</title>
        <authorList>
            <person name="McKindles K.M."/>
            <person name="Manes M.A."/>
            <person name="DeMarco J.R."/>
            <person name="McClure A."/>
            <person name="McKay R.M."/>
            <person name="Davis T.W."/>
            <person name="Bullerjahn G.S."/>
        </authorList>
    </citation>
    <scope>NUCLEOTIDE SEQUENCE</scope>
</reference>
<keyword evidence="1" id="KW-0472">Membrane</keyword>
<sequence length="142" mass="16402">MDIQRAMQVRKQYDSLPTEAKQYVDALVLEAKQNPKSKYLEQFYEASIKDSVMDTFVQLKYNDVNDANDVKKDWILFVAFKAWLFVVTFLTGVSTPKQLKKDANLFMLSIAVASNFVVEGDYKERYGTSHIWGLTYNPNIPN</sequence>
<organism evidence="2">
    <name type="scientific">Bacteriophage sp</name>
    <dbReference type="NCBI Taxonomy" id="38018"/>
    <lineage>
        <taxon>Viruses</taxon>
    </lineage>
</organism>
<feature type="transmembrane region" description="Helical" evidence="1">
    <location>
        <begin position="74"/>
        <end position="93"/>
    </location>
</feature>